<proteinExistence type="predicted"/>
<dbReference type="EMBL" id="CAJFCV020000006">
    <property type="protein sequence ID" value="CAG9129371.1"/>
    <property type="molecule type" value="Genomic_DNA"/>
</dbReference>
<dbReference type="Proteomes" id="UP000659654">
    <property type="component" value="Unassembled WGS sequence"/>
</dbReference>
<reference evidence="5" key="1">
    <citation type="submission" date="2016-11" db="UniProtKB">
        <authorList>
            <consortium name="WormBaseParasite"/>
        </authorList>
    </citation>
    <scope>IDENTIFICATION</scope>
</reference>
<reference evidence="2" key="2">
    <citation type="submission" date="2020-08" db="EMBL/GenBank/DDBJ databases">
        <authorList>
            <person name="Kikuchi T."/>
        </authorList>
    </citation>
    <scope>NUCLEOTIDE SEQUENCE</scope>
    <source>
        <strain evidence="1">Ka4C1</strain>
    </source>
</reference>
<dbReference type="SUPFAM" id="SSF55797">
    <property type="entry name" value="PR-1-like"/>
    <property type="match status" value="1"/>
</dbReference>
<dbReference type="Gene3D" id="3.40.33.10">
    <property type="entry name" value="CAP"/>
    <property type="match status" value="1"/>
</dbReference>
<dbReference type="Proteomes" id="UP000582659">
    <property type="component" value="Unassembled WGS sequence"/>
</dbReference>
<organism evidence="3 5">
    <name type="scientific">Bursaphelenchus xylophilus</name>
    <name type="common">Pinewood nematode worm</name>
    <name type="synonym">Aphelenchoides xylophilus</name>
    <dbReference type="NCBI Taxonomy" id="6326"/>
    <lineage>
        <taxon>Eukaryota</taxon>
        <taxon>Metazoa</taxon>
        <taxon>Ecdysozoa</taxon>
        <taxon>Nematoda</taxon>
        <taxon>Chromadorea</taxon>
        <taxon>Rhabditida</taxon>
        <taxon>Tylenchina</taxon>
        <taxon>Tylenchomorpha</taxon>
        <taxon>Aphelenchoidea</taxon>
        <taxon>Aphelenchoididae</taxon>
        <taxon>Bursaphelenchus</taxon>
    </lineage>
</organism>
<dbReference type="OrthoDB" id="5820037at2759"/>
<evidence type="ECO:0000313" key="4">
    <source>
        <dbReference type="Proteomes" id="UP000659654"/>
    </source>
</evidence>
<dbReference type="EMBL" id="CAJFDI010000006">
    <property type="protein sequence ID" value="CAD5233912.1"/>
    <property type="molecule type" value="Genomic_DNA"/>
</dbReference>
<accession>A0A1I7SL52</accession>
<evidence type="ECO:0000313" key="1">
    <source>
        <dbReference type="EMBL" id="CAD5233912.1"/>
    </source>
</evidence>
<dbReference type="WBParaSite" id="BXY_1378400.1">
    <property type="protein sequence ID" value="BXY_1378400.1"/>
    <property type="gene ID" value="BXY_1378400"/>
</dbReference>
<dbReference type="Proteomes" id="UP000095284">
    <property type="component" value="Unplaced"/>
</dbReference>
<gene>
    <name evidence="1" type="ORF">BXYJ_LOCUS14003</name>
</gene>
<evidence type="ECO:0000313" key="2">
    <source>
        <dbReference type="EMBL" id="CAG9129371.1"/>
    </source>
</evidence>
<dbReference type="InterPro" id="IPR035940">
    <property type="entry name" value="CAP_sf"/>
</dbReference>
<dbReference type="AlphaFoldDB" id="A0A1I7SL52"/>
<protein>
    <submittedName>
        <fullName evidence="1">(pine wood nematode) hypothetical protein</fullName>
    </submittedName>
</protein>
<dbReference type="SMR" id="A0A1I7SL52"/>
<evidence type="ECO:0000313" key="5">
    <source>
        <dbReference type="WBParaSite" id="BXY_1378400.1"/>
    </source>
</evidence>
<keyword evidence="4" id="KW-1185">Reference proteome</keyword>
<sequence length="70" mass="7547">MAWAETDRIGCALKNCSNGKAQKLDYDDWTFTACNYMPLGNVASYDVYIPGKPCSKCGSKGVCKNGLCVA</sequence>
<name>A0A1I7SL52_BURXY</name>
<evidence type="ECO:0000313" key="3">
    <source>
        <dbReference type="Proteomes" id="UP000095284"/>
    </source>
</evidence>